<reference evidence="3" key="1">
    <citation type="submission" date="2014-09" db="EMBL/GenBank/DDBJ databases">
        <title>Genome sequence of the luminous mushroom Mycena chlorophos for searching fungal bioluminescence genes.</title>
        <authorList>
            <person name="Tanaka Y."/>
            <person name="Kasuga D."/>
            <person name="Oba Y."/>
            <person name="Hase S."/>
            <person name="Sato K."/>
            <person name="Oba Y."/>
            <person name="Sakakibara Y."/>
        </authorList>
    </citation>
    <scope>NUCLEOTIDE SEQUENCE</scope>
</reference>
<protein>
    <recommendedName>
        <fullName evidence="5">Zn(2)-C6 fungal-type domain-containing protein</fullName>
    </recommendedName>
</protein>
<dbReference type="EMBL" id="DF845674">
    <property type="protein sequence ID" value="GAT49581.1"/>
    <property type="molecule type" value="Genomic_DNA"/>
</dbReference>
<dbReference type="Proteomes" id="UP000815677">
    <property type="component" value="Unassembled WGS sequence"/>
</dbReference>
<name>A0ABQ0LEK6_MYCCL</name>
<sequence length="271" mass="28506">MYAIPSSRGLKVQGILALLLFFNSHSPLPPPEIAANNGPTVALLLKLQEAQDQSACGSSGPCNSEIFAHRVFKCIPAPDESTGRCLRCSRRNLECELAQGSIPSPSSSSYPSPTISHQYPPSSPMPSPGPSSAAFAPALPYTHSPPTNTRPRYGSGVPYPNLSLQEAYGAYGAASDPYAAPARHAYIAPPVHGPGIYRGMPMPPPSFDAGNIQMPAPAIAYPAHTPARARASYPQPIPRLSGRRHLAQDAGAGVAEDEERDASGEDGEYAP</sequence>
<organism evidence="3 4">
    <name type="scientific">Mycena chlorophos</name>
    <name type="common">Agaric fungus</name>
    <name type="synonym">Agaricus chlorophos</name>
    <dbReference type="NCBI Taxonomy" id="658473"/>
    <lineage>
        <taxon>Eukaryota</taxon>
        <taxon>Fungi</taxon>
        <taxon>Dikarya</taxon>
        <taxon>Basidiomycota</taxon>
        <taxon>Agaricomycotina</taxon>
        <taxon>Agaricomycetes</taxon>
        <taxon>Agaricomycetidae</taxon>
        <taxon>Agaricales</taxon>
        <taxon>Marasmiineae</taxon>
        <taxon>Mycenaceae</taxon>
        <taxon>Mycena</taxon>
    </lineage>
</organism>
<evidence type="ECO:0000256" key="1">
    <source>
        <dbReference type="SAM" id="MobiDB-lite"/>
    </source>
</evidence>
<feature type="compositionally biased region" description="Acidic residues" evidence="1">
    <location>
        <begin position="255"/>
        <end position="271"/>
    </location>
</feature>
<evidence type="ECO:0000256" key="2">
    <source>
        <dbReference type="SAM" id="SignalP"/>
    </source>
</evidence>
<feature type="compositionally biased region" description="Low complexity" evidence="1">
    <location>
        <begin position="130"/>
        <end position="140"/>
    </location>
</feature>
<keyword evidence="4" id="KW-1185">Reference proteome</keyword>
<evidence type="ECO:0008006" key="5">
    <source>
        <dbReference type="Google" id="ProtNLM"/>
    </source>
</evidence>
<feature type="region of interest" description="Disordered" evidence="1">
    <location>
        <begin position="99"/>
        <end position="157"/>
    </location>
</feature>
<feature type="signal peptide" evidence="2">
    <location>
        <begin position="1"/>
        <end position="27"/>
    </location>
</feature>
<evidence type="ECO:0000313" key="3">
    <source>
        <dbReference type="EMBL" id="GAT49581.1"/>
    </source>
</evidence>
<feature type="chain" id="PRO_5046848674" description="Zn(2)-C6 fungal-type domain-containing protein" evidence="2">
    <location>
        <begin position="28"/>
        <end position="271"/>
    </location>
</feature>
<keyword evidence="2" id="KW-0732">Signal</keyword>
<gene>
    <name evidence="3" type="ORF">MCHLO_06886</name>
</gene>
<proteinExistence type="predicted"/>
<evidence type="ECO:0000313" key="4">
    <source>
        <dbReference type="Proteomes" id="UP000815677"/>
    </source>
</evidence>
<accession>A0ABQ0LEK6</accession>
<feature type="compositionally biased region" description="Low complexity" evidence="1">
    <location>
        <begin position="101"/>
        <end position="116"/>
    </location>
</feature>
<feature type="region of interest" description="Disordered" evidence="1">
    <location>
        <begin position="227"/>
        <end position="271"/>
    </location>
</feature>